<accession>K4LHC0</accession>
<protein>
    <recommendedName>
        <fullName evidence="3">DUF4352 domain-containing protein</fullName>
    </recommendedName>
</protein>
<dbReference type="HOGENOM" id="CLU_1460648_0_0_9"/>
<dbReference type="AlphaFoldDB" id="K4LHC0"/>
<name>K4LHC0_THEPS</name>
<reference evidence="1 2" key="1">
    <citation type="journal article" date="2012" name="BMC Genomics">
        <title>Genome-guided analysis of physiological and morphological traits of the fermentative acetate oxidizer Thermacetogenium phaeum.</title>
        <authorList>
            <person name="Oehler D."/>
            <person name="Poehlein A."/>
            <person name="Leimbach A."/>
            <person name="Muller N."/>
            <person name="Daniel R."/>
            <person name="Gottschalk G."/>
            <person name="Schink B."/>
        </authorList>
    </citation>
    <scope>NUCLEOTIDE SEQUENCE [LARGE SCALE GENOMIC DNA]</scope>
    <source>
        <strain evidence="2">ATCC BAA-254 / DSM 26808 / PB</strain>
    </source>
</reference>
<dbReference type="KEGG" id="tpz:Tph_c20740"/>
<evidence type="ECO:0000313" key="1">
    <source>
        <dbReference type="EMBL" id="AFV12268.1"/>
    </source>
</evidence>
<dbReference type="RefSeq" id="WP_015051143.1">
    <property type="nucleotide sequence ID" value="NC_018870.1"/>
</dbReference>
<evidence type="ECO:0000313" key="2">
    <source>
        <dbReference type="Proteomes" id="UP000000467"/>
    </source>
</evidence>
<organism evidence="1 2">
    <name type="scientific">Thermacetogenium phaeum (strain ATCC BAA-254 / DSM 26808 / PB)</name>
    <dbReference type="NCBI Taxonomy" id="1089553"/>
    <lineage>
        <taxon>Bacteria</taxon>
        <taxon>Bacillati</taxon>
        <taxon>Bacillota</taxon>
        <taxon>Clostridia</taxon>
        <taxon>Thermoanaerobacterales</taxon>
        <taxon>Thermoanaerobacteraceae</taxon>
        <taxon>Thermacetogenium</taxon>
    </lineage>
</organism>
<proteinExistence type="predicted"/>
<sequence>MKLSRLTSVMLGVLLLFFAIFGMAILQGDGENAIASNLNDLKSDQEEVNCLEKDTWSLKVVDVEYKENTAFPDKENVYVLIDIENKNGANQEFIPEGTLQFIGASGKIYVQEDGKAWNMQSFIEKINKIRKYRKEISNLGIVKIGVPVLIDRGDQIVAMIYNDGLKKREIKINHEKVLQSSTPGY</sequence>
<evidence type="ECO:0008006" key="3">
    <source>
        <dbReference type="Google" id="ProtNLM"/>
    </source>
</evidence>
<gene>
    <name evidence="1" type="ordered locus">Tph_c20740</name>
</gene>
<keyword evidence="2" id="KW-1185">Reference proteome</keyword>
<dbReference type="Proteomes" id="UP000000467">
    <property type="component" value="Chromosome"/>
</dbReference>
<dbReference type="EMBL" id="CP003732">
    <property type="protein sequence ID" value="AFV12268.1"/>
    <property type="molecule type" value="Genomic_DNA"/>
</dbReference>